<dbReference type="GO" id="GO:0016616">
    <property type="term" value="F:oxidoreductase activity, acting on the CH-OH group of donors, NAD or NADP as acceptor"/>
    <property type="evidence" value="ECO:0007669"/>
    <property type="project" value="InterPro"/>
</dbReference>
<dbReference type="PANTHER" id="PTHR42789:SF1">
    <property type="entry name" value="D-ISOMER SPECIFIC 2-HYDROXYACID DEHYDROGENASE FAMILY PROTEIN (AFU_ORTHOLOGUE AFUA_6G10090)"/>
    <property type="match status" value="1"/>
</dbReference>
<dbReference type="PROSITE" id="PS00670">
    <property type="entry name" value="D_2_HYDROXYACID_DH_2"/>
    <property type="match status" value="1"/>
</dbReference>
<dbReference type="InterPro" id="IPR006140">
    <property type="entry name" value="D-isomer_DH_NAD-bd"/>
</dbReference>
<dbReference type="AlphaFoldDB" id="A0A2A2IH12"/>
<keyword evidence="3" id="KW-0520">NAD</keyword>
<dbReference type="PANTHER" id="PTHR42789">
    <property type="entry name" value="D-ISOMER SPECIFIC 2-HYDROXYACID DEHYDROGENASE FAMILY PROTEIN (AFU_ORTHOLOGUE AFUA_6G10090)"/>
    <property type="match status" value="1"/>
</dbReference>
<dbReference type="EMBL" id="NPOA01000002">
    <property type="protein sequence ID" value="PAV31059.1"/>
    <property type="molecule type" value="Genomic_DNA"/>
</dbReference>
<dbReference type="InterPro" id="IPR006139">
    <property type="entry name" value="D-isomer_2_OHA_DH_cat_dom"/>
</dbReference>
<dbReference type="InterPro" id="IPR036291">
    <property type="entry name" value="NAD(P)-bd_dom_sf"/>
</dbReference>
<dbReference type="CDD" id="cd12173">
    <property type="entry name" value="PGDH_4"/>
    <property type="match status" value="1"/>
</dbReference>
<protein>
    <recommendedName>
        <fullName evidence="9">Hydroxyacid dehydrogenase</fullName>
    </recommendedName>
</protein>
<evidence type="ECO:0008006" key="9">
    <source>
        <dbReference type="Google" id="ProtNLM"/>
    </source>
</evidence>
<dbReference type="Proteomes" id="UP000218887">
    <property type="component" value="Unassembled WGS sequence"/>
</dbReference>
<dbReference type="Pfam" id="PF00389">
    <property type="entry name" value="2-Hacid_dh"/>
    <property type="match status" value="1"/>
</dbReference>
<evidence type="ECO:0000313" key="7">
    <source>
        <dbReference type="EMBL" id="PAV31059.1"/>
    </source>
</evidence>
<proteinExistence type="inferred from homology"/>
<dbReference type="SUPFAM" id="SSF51735">
    <property type="entry name" value="NAD(P)-binding Rossmann-fold domains"/>
    <property type="match status" value="1"/>
</dbReference>
<evidence type="ECO:0000313" key="8">
    <source>
        <dbReference type="Proteomes" id="UP000218887"/>
    </source>
</evidence>
<evidence type="ECO:0000256" key="4">
    <source>
        <dbReference type="RuleBase" id="RU003719"/>
    </source>
</evidence>
<keyword evidence="2 4" id="KW-0560">Oxidoreductase</keyword>
<dbReference type="InterPro" id="IPR050857">
    <property type="entry name" value="D-2-hydroxyacid_DH"/>
</dbReference>
<sequence>MYHPDGEEVLNGHANVTKFDTFEEQEIIDFLTNNKVDGIILRAPAKITPPILDACEEVKAISGAGVGLDNIDVAYATEKGVRVLHAPKTNSQATAEHAASLILAAMKDIPQFHKETHLGNFGYRDGKYTRELYGKKLGLIGFGSIAQKVAKIMRFGFDMDVIVYVRTIHEERKKLAKSLDVELTLSMEEVFQKSDVVSLHIPLNDKTKELIDHAYFEMMKPSAVLINTARGGIINEKDLGSALKNGQIHRAGIDVFSTEPPPPDHPFFGLDEAILTPHIGGISLEAAKATSVIIAENLVKAINGEELETIVNGRELAKK</sequence>
<evidence type="ECO:0000256" key="2">
    <source>
        <dbReference type="ARBA" id="ARBA00023002"/>
    </source>
</evidence>
<comment type="similarity">
    <text evidence="1 4">Belongs to the D-isomer specific 2-hydroxyacid dehydrogenase family.</text>
</comment>
<evidence type="ECO:0000256" key="1">
    <source>
        <dbReference type="ARBA" id="ARBA00005854"/>
    </source>
</evidence>
<reference evidence="7 8" key="1">
    <citation type="submission" date="2017-08" db="EMBL/GenBank/DDBJ databases">
        <title>Virgibacillus indicus sp. nov. and Virgibacillus profoundi sp. nov, two moderately halophilic bacteria isolated from marine sediment by using the Microfluidic Streak Plate.</title>
        <authorList>
            <person name="Xu B."/>
            <person name="Hu B."/>
            <person name="Wang J."/>
            <person name="Zhu Y."/>
            <person name="Huang L."/>
            <person name="Du W."/>
            <person name="Huang Y."/>
        </authorList>
    </citation>
    <scope>NUCLEOTIDE SEQUENCE [LARGE SCALE GENOMIC DNA]</scope>
    <source>
        <strain evidence="7 8">IO3-P3-H5</strain>
    </source>
</reference>
<dbReference type="PROSITE" id="PS00671">
    <property type="entry name" value="D_2_HYDROXYACID_DH_3"/>
    <property type="match status" value="1"/>
</dbReference>
<dbReference type="SUPFAM" id="SSF52283">
    <property type="entry name" value="Formate/glycerate dehydrogenase catalytic domain-like"/>
    <property type="match status" value="1"/>
</dbReference>
<dbReference type="GO" id="GO:0051287">
    <property type="term" value="F:NAD binding"/>
    <property type="evidence" value="ECO:0007669"/>
    <property type="project" value="InterPro"/>
</dbReference>
<name>A0A2A2IH12_9BACI</name>
<gene>
    <name evidence="7" type="ORF">CIL05_03890</name>
</gene>
<feature type="domain" description="D-isomer specific 2-hydroxyacid dehydrogenase catalytic" evidence="5">
    <location>
        <begin position="7"/>
        <end position="312"/>
    </location>
</feature>
<feature type="domain" description="D-isomer specific 2-hydroxyacid dehydrogenase NAD-binding" evidence="6">
    <location>
        <begin position="100"/>
        <end position="280"/>
    </location>
</feature>
<keyword evidence="8" id="KW-1185">Reference proteome</keyword>
<evidence type="ECO:0000259" key="5">
    <source>
        <dbReference type="Pfam" id="PF00389"/>
    </source>
</evidence>
<comment type="caution">
    <text evidence="7">The sequence shown here is derived from an EMBL/GenBank/DDBJ whole genome shotgun (WGS) entry which is preliminary data.</text>
</comment>
<dbReference type="OrthoDB" id="9805416at2"/>
<evidence type="ECO:0000256" key="3">
    <source>
        <dbReference type="ARBA" id="ARBA00023027"/>
    </source>
</evidence>
<organism evidence="7 8">
    <name type="scientific">Virgibacillus profundi</name>
    <dbReference type="NCBI Taxonomy" id="2024555"/>
    <lineage>
        <taxon>Bacteria</taxon>
        <taxon>Bacillati</taxon>
        <taxon>Bacillota</taxon>
        <taxon>Bacilli</taxon>
        <taxon>Bacillales</taxon>
        <taxon>Bacillaceae</taxon>
        <taxon>Virgibacillus</taxon>
    </lineage>
</organism>
<dbReference type="Gene3D" id="3.40.50.720">
    <property type="entry name" value="NAD(P)-binding Rossmann-like Domain"/>
    <property type="match status" value="2"/>
</dbReference>
<dbReference type="FunFam" id="3.40.50.720:FF:000203">
    <property type="entry name" value="D-3-phosphoglycerate dehydrogenase (SerA)"/>
    <property type="match status" value="1"/>
</dbReference>
<evidence type="ECO:0000259" key="6">
    <source>
        <dbReference type="Pfam" id="PF02826"/>
    </source>
</evidence>
<dbReference type="Pfam" id="PF02826">
    <property type="entry name" value="2-Hacid_dh_C"/>
    <property type="match status" value="1"/>
</dbReference>
<accession>A0A2A2IH12</accession>
<dbReference type="InterPro" id="IPR029753">
    <property type="entry name" value="D-isomer_DH_CS"/>
</dbReference>